<dbReference type="Proteomes" id="UP000199488">
    <property type="component" value="Unassembled WGS sequence"/>
</dbReference>
<evidence type="ECO:0000313" key="1">
    <source>
        <dbReference type="EMBL" id="SDW46117.1"/>
    </source>
</evidence>
<dbReference type="EMBL" id="FNNC01000002">
    <property type="protein sequence ID" value="SDW46117.1"/>
    <property type="molecule type" value="Genomic_DNA"/>
</dbReference>
<keyword evidence="2" id="KW-1185">Reference proteome</keyword>
<organism evidence="1 2">
    <name type="scientific">Marinococcus luteus</name>
    <dbReference type="NCBI Taxonomy" id="1122204"/>
    <lineage>
        <taxon>Bacteria</taxon>
        <taxon>Bacillati</taxon>
        <taxon>Bacillota</taxon>
        <taxon>Bacilli</taxon>
        <taxon>Bacillales</taxon>
        <taxon>Bacillaceae</taxon>
        <taxon>Marinococcus</taxon>
    </lineage>
</organism>
<gene>
    <name evidence="1" type="ORF">SAMN05421781_1526</name>
</gene>
<sequence length="145" mass="16584">MADTAKTPVKVAMTTNMQQEDERETIQLNADGEMYEKQEWTYVRFEEELEGIGKVQTTLKIGNTEVMVLRSGAVAMRQVYAYGERTEGTYDMGYGRLHTEAVTDHLAVTKASPEWMLHIDFHYRLVLQGTPVGRYEISIVIEEDT</sequence>
<evidence type="ECO:0000313" key="2">
    <source>
        <dbReference type="Proteomes" id="UP000199488"/>
    </source>
</evidence>
<dbReference type="InterPro" id="IPR012674">
    <property type="entry name" value="Calycin"/>
</dbReference>
<proteinExistence type="predicted"/>
<dbReference type="Pfam" id="PF09148">
    <property type="entry name" value="DUF1934"/>
    <property type="match status" value="1"/>
</dbReference>
<accession>A0A1H2TQN9</accession>
<dbReference type="RefSeq" id="WP_176967699.1">
    <property type="nucleotide sequence ID" value="NZ_FNNC01000002.1"/>
</dbReference>
<protein>
    <submittedName>
        <fullName evidence="1">Uncharacterized beta-barrel protein YwiB, DUF1934 family</fullName>
    </submittedName>
</protein>
<name>A0A1H2TQN9_9BACI</name>
<dbReference type="STRING" id="1122204.SAMN05421781_1526"/>
<dbReference type="Gene3D" id="2.40.128.20">
    <property type="match status" value="1"/>
</dbReference>
<dbReference type="SUPFAM" id="SSF50814">
    <property type="entry name" value="Lipocalins"/>
    <property type="match status" value="1"/>
</dbReference>
<dbReference type="InterPro" id="IPR015231">
    <property type="entry name" value="DUF1934"/>
</dbReference>
<dbReference type="AlphaFoldDB" id="A0A1H2TQN9"/>
<reference evidence="1 2" key="1">
    <citation type="submission" date="2016-10" db="EMBL/GenBank/DDBJ databases">
        <authorList>
            <person name="de Groot N.N."/>
        </authorList>
    </citation>
    <scope>NUCLEOTIDE SEQUENCE [LARGE SCALE GENOMIC DNA]</scope>
    <source>
        <strain evidence="1 2">DSM 23126</strain>
    </source>
</reference>